<evidence type="ECO:0000313" key="2">
    <source>
        <dbReference type="EMBL" id="KKQ27503.1"/>
    </source>
</evidence>
<evidence type="ECO:0000313" key="3">
    <source>
        <dbReference type="Proteomes" id="UP000034849"/>
    </source>
</evidence>
<dbReference type="STRING" id="1619046.US42_C0008G0014"/>
<protein>
    <submittedName>
        <fullName evidence="2">Uncharacterized protein</fullName>
    </submittedName>
</protein>
<name>A0A0G0G8S5_9BACT</name>
<comment type="caution">
    <text evidence="2">The sequence shown here is derived from an EMBL/GenBank/DDBJ whole genome shotgun (WGS) entry which is preliminary data.</text>
</comment>
<dbReference type="Proteomes" id="UP000034849">
    <property type="component" value="Unassembled WGS sequence"/>
</dbReference>
<proteinExistence type="predicted"/>
<organism evidence="2 3">
    <name type="scientific">Candidatus Magasanikbacteria bacterium GW2011_GWC2_37_14</name>
    <dbReference type="NCBI Taxonomy" id="1619046"/>
    <lineage>
        <taxon>Bacteria</taxon>
        <taxon>Candidatus Magasanikiibacteriota</taxon>
    </lineage>
</organism>
<gene>
    <name evidence="2" type="ORF">US42_C0008G0014</name>
</gene>
<feature type="signal peptide" evidence="1">
    <location>
        <begin position="1"/>
        <end position="20"/>
    </location>
</feature>
<feature type="chain" id="PRO_5002532121" evidence="1">
    <location>
        <begin position="21"/>
        <end position="196"/>
    </location>
</feature>
<sequence>MRTFIIMLLLLMLFAGVAQAETYNTRLLIHGQKTVGESQFGVAGWVIAPNVTSSSTWVNLVGPCYDGEGWGVELLGGMVVADGKGKLLLDTRLEFTPKLWGVPVYSWHNFQWVMTGETGTGYWYSQVDWVMPLGLGLLGVETENTFNSQGNDYSVAPHLALPLGDHLALVFAPQFHFNQVRDYTGFQFWFRAVVNF</sequence>
<dbReference type="AlphaFoldDB" id="A0A0G0G8S5"/>
<reference evidence="2 3" key="1">
    <citation type="journal article" date="2015" name="Nature">
        <title>rRNA introns, odd ribosomes, and small enigmatic genomes across a large radiation of phyla.</title>
        <authorList>
            <person name="Brown C.T."/>
            <person name="Hug L.A."/>
            <person name="Thomas B.C."/>
            <person name="Sharon I."/>
            <person name="Castelle C.J."/>
            <person name="Singh A."/>
            <person name="Wilkins M.J."/>
            <person name="Williams K.H."/>
            <person name="Banfield J.F."/>
        </authorList>
    </citation>
    <scope>NUCLEOTIDE SEQUENCE [LARGE SCALE GENOMIC DNA]</scope>
</reference>
<evidence type="ECO:0000256" key="1">
    <source>
        <dbReference type="SAM" id="SignalP"/>
    </source>
</evidence>
<accession>A0A0G0G8S5</accession>
<keyword evidence="1" id="KW-0732">Signal</keyword>
<dbReference type="EMBL" id="LBSX01000008">
    <property type="protein sequence ID" value="KKQ27503.1"/>
    <property type="molecule type" value="Genomic_DNA"/>
</dbReference>